<feature type="region of interest" description="Disordered" evidence="2">
    <location>
        <begin position="67"/>
        <end position="110"/>
    </location>
</feature>
<dbReference type="Gramene" id="HORVU.MOREX.r3.6HG0582220.1">
    <property type="protein sequence ID" value="HORVU.MOREX.r3.6HG0582220.1"/>
    <property type="gene ID" value="HORVU.MOREX.r3.6HG0582220"/>
</dbReference>
<feature type="compositionally biased region" description="Basic and acidic residues" evidence="2">
    <location>
        <begin position="84"/>
        <end position="110"/>
    </location>
</feature>
<keyword evidence="4" id="KW-1185">Reference proteome</keyword>
<evidence type="ECO:0000256" key="1">
    <source>
        <dbReference type="SAM" id="Coils"/>
    </source>
</evidence>
<organism evidence="3 4">
    <name type="scientific">Hordeum vulgare subsp. vulgare</name>
    <name type="common">Domesticated barley</name>
    <dbReference type="NCBI Taxonomy" id="112509"/>
    <lineage>
        <taxon>Eukaryota</taxon>
        <taxon>Viridiplantae</taxon>
        <taxon>Streptophyta</taxon>
        <taxon>Embryophyta</taxon>
        <taxon>Tracheophyta</taxon>
        <taxon>Spermatophyta</taxon>
        <taxon>Magnoliopsida</taxon>
        <taxon>Liliopsida</taxon>
        <taxon>Poales</taxon>
        <taxon>Poaceae</taxon>
        <taxon>BOP clade</taxon>
        <taxon>Pooideae</taxon>
        <taxon>Triticodae</taxon>
        <taxon>Triticeae</taxon>
        <taxon>Hordeinae</taxon>
        <taxon>Hordeum</taxon>
    </lineage>
</organism>
<sequence>MCSRWAACLEQVRNAPPSGTVESDYNKIAQHRYKDMEASEGKFFKLEHCWELLQKCEKWKLIDKESPPKKGSLINMDEDEDDDGPRNLHKPDDDKKTKEKMKREQEAASLREKIDAMVQSNELMLLKSLEIKKESAEKKAKEKQEKWQMLKEEGLRKAAIEERKARASENKSMSLLLAKENKIMSTNRNDMDDLTKTWHDMARREILKRRMVASAGPCSSSGDVFSAPYGANVDDFGAGVGTSDGGGFGGADELQYGLHGAE</sequence>
<evidence type="ECO:0000313" key="3">
    <source>
        <dbReference type="EnsemblPlants" id="HORVU.MOREX.r3.6HG0582220.1"/>
    </source>
</evidence>
<evidence type="ECO:0000313" key="4">
    <source>
        <dbReference type="Proteomes" id="UP000011116"/>
    </source>
</evidence>
<dbReference type="Proteomes" id="UP000011116">
    <property type="component" value="Chromosome 6H"/>
</dbReference>
<reference evidence="3" key="2">
    <citation type="submission" date="2020-10" db="EMBL/GenBank/DDBJ databases">
        <authorList>
            <person name="Scholz U."/>
            <person name="Mascher M."/>
            <person name="Fiebig A."/>
        </authorList>
    </citation>
    <scope>NUCLEOTIDE SEQUENCE [LARGE SCALE GENOMIC DNA]</scope>
    <source>
        <strain evidence="3">cv. Morex</strain>
    </source>
</reference>
<feature type="coiled-coil region" evidence="1">
    <location>
        <begin position="126"/>
        <end position="153"/>
    </location>
</feature>
<name>A0A8I6Y4A2_HORVV</name>
<reference evidence="3" key="3">
    <citation type="submission" date="2022-01" db="UniProtKB">
        <authorList>
            <consortium name="EnsemblPlants"/>
        </authorList>
    </citation>
    <scope>IDENTIFICATION</scope>
    <source>
        <strain evidence="3">subsp. vulgare</strain>
    </source>
</reference>
<dbReference type="AlphaFoldDB" id="A0A8I6Y4A2"/>
<proteinExistence type="predicted"/>
<evidence type="ECO:0008006" key="5">
    <source>
        <dbReference type="Google" id="ProtNLM"/>
    </source>
</evidence>
<dbReference type="PANTHER" id="PTHR45125:SF37">
    <property type="entry name" value="NO APICAL MERISTEM-ASSOCIATED C-TERMINAL DOMAIN-CONTAINING PROTEIN"/>
    <property type="match status" value="1"/>
</dbReference>
<feature type="region of interest" description="Disordered" evidence="2">
    <location>
        <begin position="242"/>
        <end position="262"/>
    </location>
</feature>
<evidence type="ECO:0000256" key="2">
    <source>
        <dbReference type="SAM" id="MobiDB-lite"/>
    </source>
</evidence>
<dbReference type="PANTHER" id="PTHR45125">
    <property type="entry name" value="F21J9.4-RELATED"/>
    <property type="match status" value="1"/>
</dbReference>
<accession>A0A8I6Y4A2</accession>
<dbReference type="EnsemblPlants" id="HORVU.MOREX.r3.6HG0582220.1">
    <property type="protein sequence ID" value="HORVU.MOREX.r3.6HG0582220.1"/>
    <property type="gene ID" value="HORVU.MOREX.r3.6HG0582220"/>
</dbReference>
<keyword evidence="1" id="KW-0175">Coiled coil</keyword>
<reference evidence="4" key="1">
    <citation type="journal article" date="2012" name="Nature">
        <title>A physical, genetic and functional sequence assembly of the barley genome.</title>
        <authorList>
            <consortium name="The International Barley Genome Sequencing Consortium"/>
            <person name="Mayer K.F."/>
            <person name="Waugh R."/>
            <person name="Brown J.W."/>
            <person name="Schulman A."/>
            <person name="Langridge P."/>
            <person name="Platzer M."/>
            <person name="Fincher G.B."/>
            <person name="Muehlbauer G.J."/>
            <person name="Sato K."/>
            <person name="Close T.J."/>
            <person name="Wise R.P."/>
            <person name="Stein N."/>
        </authorList>
    </citation>
    <scope>NUCLEOTIDE SEQUENCE [LARGE SCALE GENOMIC DNA]</scope>
    <source>
        <strain evidence="4">cv. Morex</strain>
    </source>
</reference>
<protein>
    <recommendedName>
        <fullName evidence="5">No apical meristem-associated C-terminal domain-containing protein</fullName>
    </recommendedName>
</protein>